<dbReference type="GO" id="GO:0070897">
    <property type="term" value="P:transcription preinitiation complex assembly"/>
    <property type="evidence" value="ECO:0007669"/>
    <property type="project" value="InterPro"/>
</dbReference>
<dbReference type="GO" id="GO:0097550">
    <property type="term" value="C:transcription preinitiation complex"/>
    <property type="evidence" value="ECO:0007669"/>
    <property type="project" value="TreeGrafter"/>
</dbReference>
<dbReference type="PRINTS" id="PR00685">
    <property type="entry name" value="TIFACTORIIB"/>
</dbReference>
<sequence>MQSLFPRLHKGYSEWDDTLFKKEPDAPKSAGTGINEIFCSSCKVAHEEWDCEEFMICKLCGEIENKIIDSGAEYRFFGADDRGSVDPCRVGAPTDPRFPTSTLGTMILSHAHGGNSTTRMAMARVRRYHSWNLLPYKERSLLQVFEQIALAATNNGFDTRTMDIAKDLYVKLVAHCDRRGMSRTSVVASCLYSALKMVNQPRKPKEVADMFHLSIAQFTKSMKYFQEILCMATQRGLLSTTAAPASFPTTRSSNYIANPLSRLPITRKAYTVLEQVAVKLANEIEDIELCPENMPPSLAAGVLALVIQESKIPDIPNERIAGVCGVSEGTLNKCLKKLDAALKAGTISIQRDVIAAALTV</sequence>
<reference evidence="4" key="1">
    <citation type="journal article" date="2020" name="Nature">
        <title>Giant virus diversity and host interactions through global metagenomics.</title>
        <authorList>
            <person name="Schulz F."/>
            <person name="Roux S."/>
            <person name="Paez-Espino D."/>
            <person name="Jungbluth S."/>
            <person name="Walsh D.A."/>
            <person name="Denef V.J."/>
            <person name="McMahon K.D."/>
            <person name="Konstantinidis K.T."/>
            <person name="Eloe-Fadrosh E.A."/>
            <person name="Kyrpides N.C."/>
            <person name="Woyke T."/>
        </authorList>
    </citation>
    <scope>NUCLEOTIDE SEQUENCE</scope>
    <source>
        <strain evidence="4">GVMAG-S-1101164-105</strain>
    </source>
</reference>
<keyword evidence="1" id="KW-0805">Transcription regulation</keyword>
<evidence type="ECO:0000256" key="1">
    <source>
        <dbReference type="ARBA" id="ARBA00023015"/>
    </source>
</evidence>
<dbReference type="CDD" id="cd00043">
    <property type="entry name" value="CYCLIN_SF"/>
    <property type="match status" value="1"/>
</dbReference>
<protein>
    <recommendedName>
        <fullName evidence="3">Transcription factor TFIIB cyclin-like domain-containing protein</fullName>
    </recommendedName>
</protein>
<dbReference type="PANTHER" id="PTHR11618">
    <property type="entry name" value="TRANSCRIPTION INITIATION FACTOR IIB-RELATED"/>
    <property type="match status" value="1"/>
</dbReference>
<dbReference type="Gene3D" id="1.10.472.10">
    <property type="entry name" value="Cyclin-like"/>
    <property type="match status" value="1"/>
</dbReference>
<dbReference type="Pfam" id="PF00382">
    <property type="entry name" value="TFIIB"/>
    <property type="match status" value="1"/>
</dbReference>
<organism evidence="4">
    <name type="scientific">viral metagenome</name>
    <dbReference type="NCBI Taxonomy" id="1070528"/>
    <lineage>
        <taxon>unclassified sequences</taxon>
        <taxon>metagenomes</taxon>
        <taxon>organismal metagenomes</taxon>
    </lineage>
</organism>
<dbReference type="Gene3D" id="1.10.472.170">
    <property type="match status" value="1"/>
</dbReference>
<dbReference type="InterPro" id="IPR000812">
    <property type="entry name" value="TFIIB"/>
</dbReference>
<evidence type="ECO:0000259" key="3">
    <source>
        <dbReference type="Pfam" id="PF00382"/>
    </source>
</evidence>
<keyword evidence="2" id="KW-0804">Transcription</keyword>
<name>A0A6C0JVP1_9ZZZZ</name>
<dbReference type="GO" id="GO:0017025">
    <property type="term" value="F:TBP-class protein binding"/>
    <property type="evidence" value="ECO:0007669"/>
    <property type="project" value="InterPro"/>
</dbReference>
<dbReference type="SUPFAM" id="SSF47954">
    <property type="entry name" value="Cyclin-like"/>
    <property type="match status" value="1"/>
</dbReference>
<dbReference type="InterPro" id="IPR013150">
    <property type="entry name" value="TFIIB_cyclin"/>
</dbReference>
<dbReference type="InterPro" id="IPR036915">
    <property type="entry name" value="Cyclin-like_sf"/>
</dbReference>
<dbReference type="PANTHER" id="PTHR11618:SF13">
    <property type="entry name" value="TRANSCRIPTION INITIATION FACTOR IIB"/>
    <property type="match status" value="1"/>
</dbReference>
<evidence type="ECO:0000313" key="4">
    <source>
        <dbReference type="EMBL" id="QHU09453.1"/>
    </source>
</evidence>
<dbReference type="GO" id="GO:0005634">
    <property type="term" value="C:nucleus"/>
    <property type="evidence" value="ECO:0007669"/>
    <property type="project" value="TreeGrafter"/>
</dbReference>
<dbReference type="EMBL" id="MN740737">
    <property type="protein sequence ID" value="QHU09453.1"/>
    <property type="molecule type" value="Genomic_DNA"/>
</dbReference>
<feature type="domain" description="Transcription factor TFIIB cyclin-like" evidence="3">
    <location>
        <begin position="145"/>
        <end position="226"/>
    </location>
</feature>
<accession>A0A6C0JVP1</accession>
<proteinExistence type="predicted"/>
<dbReference type="AlphaFoldDB" id="A0A6C0JVP1"/>
<evidence type="ECO:0000256" key="2">
    <source>
        <dbReference type="ARBA" id="ARBA00023163"/>
    </source>
</evidence>